<accession>A0A1L7UK06</accession>
<dbReference type="RefSeq" id="XP_041690895.1">
    <property type="nucleotide sequence ID" value="XM_041825524.1"/>
</dbReference>
<dbReference type="VEuPathDB" id="FungiDB:FMAN_14229"/>
<evidence type="ECO:0000313" key="2">
    <source>
        <dbReference type="Proteomes" id="UP000184255"/>
    </source>
</evidence>
<gene>
    <name evidence="1" type="ORF">FMAN_14229</name>
</gene>
<organism evidence="1 2">
    <name type="scientific">Fusarium mangiferae</name>
    <name type="common">Mango malformation disease fungus</name>
    <dbReference type="NCBI Taxonomy" id="192010"/>
    <lineage>
        <taxon>Eukaryota</taxon>
        <taxon>Fungi</taxon>
        <taxon>Dikarya</taxon>
        <taxon>Ascomycota</taxon>
        <taxon>Pezizomycotina</taxon>
        <taxon>Sordariomycetes</taxon>
        <taxon>Hypocreomycetidae</taxon>
        <taxon>Hypocreales</taxon>
        <taxon>Nectriaceae</taxon>
        <taxon>Fusarium</taxon>
        <taxon>Fusarium fujikuroi species complex</taxon>
    </lineage>
</organism>
<dbReference type="Proteomes" id="UP000184255">
    <property type="component" value="Unassembled WGS sequence"/>
</dbReference>
<name>A0A1L7UK06_FUSMA</name>
<comment type="caution">
    <text evidence="1">The sequence shown here is derived from an EMBL/GenBank/DDBJ whole genome shotgun (WGS) entry which is preliminary data.</text>
</comment>
<protein>
    <submittedName>
        <fullName evidence="1">Uncharacterized protein</fullName>
    </submittedName>
</protein>
<dbReference type="GeneID" id="65093478"/>
<dbReference type="AlphaFoldDB" id="A0A1L7UK06"/>
<proteinExistence type="predicted"/>
<dbReference type="EMBL" id="FCQH01000022">
    <property type="protein sequence ID" value="CVL08107.1"/>
    <property type="molecule type" value="Genomic_DNA"/>
</dbReference>
<keyword evidence="2" id="KW-1185">Reference proteome</keyword>
<sequence>MDLFQRLRHKRDDQRRYILSLQSNNEIISVLIYLHGTLGEFDSFVSRMPNLSLKASMELLEHVATSIYLLILGSCNPLVTKGDRILGHIKSQLSVLSAARPLIEALWDKEPMHVLEFLNFITSEILFLNEVLQQKRSLDSYTYFYITPFDCSLIRMREYRGFAERHAAARLRWHAFQMRDYKELVDCVPDFGILYSHLATRRQGDHLRMLSKLANSCGVREVLNMASFTALPIHLPYLHVEDVARLCQLLFSVSGSSVGISSEDVIISFFKGFGSQVPR</sequence>
<evidence type="ECO:0000313" key="1">
    <source>
        <dbReference type="EMBL" id="CVL08107.1"/>
    </source>
</evidence>
<reference evidence="2" key="1">
    <citation type="journal article" date="2016" name="Genome Biol. Evol.">
        <title>Comparative 'omics' of the Fusarium fujikuroi species complex highlights differences in genetic potential and metabolite synthesis.</title>
        <authorList>
            <person name="Niehaus E.-M."/>
            <person name="Muensterkoetter M."/>
            <person name="Proctor R.H."/>
            <person name="Brown D.W."/>
            <person name="Sharon A."/>
            <person name="Idan Y."/>
            <person name="Oren-Young L."/>
            <person name="Sieber C.M."/>
            <person name="Novak O."/>
            <person name="Pencik A."/>
            <person name="Tarkowska D."/>
            <person name="Hromadova K."/>
            <person name="Freeman S."/>
            <person name="Maymon M."/>
            <person name="Elazar M."/>
            <person name="Youssef S.A."/>
            <person name="El-Shabrawy E.S.M."/>
            <person name="Shalaby A.B.A."/>
            <person name="Houterman P."/>
            <person name="Brock N.L."/>
            <person name="Burkhardt I."/>
            <person name="Tsavkelova E.A."/>
            <person name="Dickschat J.S."/>
            <person name="Galuszka P."/>
            <person name="Gueldener U."/>
            <person name="Tudzynski B."/>
        </authorList>
    </citation>
    <scope>NUCLEOTIDE SEQUENCE [LARGE SCALE GENOMIC DNA]</scope>
    <source>
        <strain evidence="2">MRC7560</strain>
    </source>
</reference>